<dbReference type="InterPro" id="IPR053749">
    <property type="entry name" value="TA_system-associated_sf"/>
</dbReference>
<accession>A0A1R0Y0E7</accession>
<comment type="caution">
    <text evidence="1">The sequence shown here is derived from an EMBL/GenBank/DDBJ whole genome shotgun (WGS) entry which is preliminary data.</text>
</comment>
<dbReference type="Proteomes" id="UP000187439">
    <property type="component" value="Unassembled WGS sequence"/>
</dbReference>
<organism evidence="1 2">
    <name type="scientific">Paenibacillus odorifer</name>
    <dbReference type="NCBI Taxonomy" id="189426"/>
    <lineage>
        <taxon>Bacteria</taxon>
        <taxon>Bacillati</taxon>
        <taxon>Bacillota</taxon>
        <taxon>Bacilli</taxon>
        <taxon>Bacillales</taxon>
        <taxon>Paenibacillaceae</taxon>
        <taxon>Paenibacillus</taxon>
    </lineage>
</organism>
<dbReference type="OrthoDB" id="2609784at2"/>
<sequence length="159" mass="18230">MPAISQTPSELQAFIAAAEKAWFEVYDSADSRRVIRVDGADYYRLPVRFSTRAKVISFFRKYWGITMSNTMFCNLQTVSRNNRLYVISGDTGTIAFIPRRLTVTGRTSTRIRLTAVLSIDDMSDEDIVNVRYLIGVSGNRLLILNRDQKNTDPRYQTCR</sequence>
<evidence type="ECO:0000313" key="2">
    <source>
        <dbReference type="Proteomes" id="UP000187439"/>
    </source>
</evidence>
<dbReference type="EMBL" id="MPTC01000009">
    <property type="protein sequence ID" value="OMD40729.1"/>
    <property type="molecule type" value="Genomic_DNA"/>
</dbReference>
<dbReference type="AlphaFoldDB" id="A0A1R0Y0E7"/>
<dbReference type="Pfam" id="PF16800">
    <property type="entry name" value="Endopep_inhib"/>
    <property type="match status" value="1"/>
</dbReference>
<reference evidence="1 2" key="1">
    <citation type="submission" date="2016-10" db="EMBL/GenBank/DDBJ databases">
        <title>Paenibacillus species isolates.</title>
        <authorList>
            <person name="Beno S.M."/>
        </authorList>
    </citation>
    <scope>NUCLEOTIDE SEQUENCE [LARGE SCALE GENOMIC DNA]</scope>
    <source>
        <strain evidence="1 2">FSL H7-0710</strain>
    </source>
</reference>
<name>A0A1R0Y0E7_9BACL</name>
<dbReference type="RefSeq" id="WP_076119482.1">
    <property type="nucleotide sequence ID" value="NZ_MPTC01000009.1"/>
</dbReference>
<evidence type="ECO:0000313" key="1">
    <source>
        <dbReference type="EMBL" id="OMD40729.1"/>
    </source>
</evidence>
<evidence type="ECO:0008006" key="3">
    <source>
        <dbReference type="Google" id="ProtNLM"/>
    </source>
</evidence>
<dbReference type="InterPro" id="IPR031841">
    <property type="entry name" value="Endopep_inhib"/>
</dbReference>
<gene>
    <name evidence="1" type="ORF">BSK52_12745</name>
</gene>
<proteinExistence type="predicted"/>
<protein>
    <recommendedName>
        <fullName evidence="3">SnoaL-like domain-containing protein</fullName>
    </recommendedName>
</protein>
<dbReference type="Gene3D" id="3.10.450.420">
    <property type="match status" value="1"/>
</dbReference>